<proteinExistence type="predicted"/>
<reference evidence="1 2" key="1">
    <citation type="submission" date="2016-10" db="EMBL/GenBank/DDBJ databases">
        <title>Genome Sequence of Bacillus weihenstephanensis GM6LP.</title>
        <authorList>
            <person name="Poehlein A."/>
            <person name="Wemheuer F."/>
            <person name="Hollensteiner J."/>
            <person name="Wemheuer B."/>
        </authorList>
    </citation>
    <scope>NUCLEOTIDE SEQUENCE [LARGE SCALE GENOMIC DNA]</scope>
    <source>
        <strain evidence="1 2">GM6LP</strain>
    </source>
</reference>
<dbReference type="AlphaFoldDB" id="A0AAP8GWV1"/>
<name>A0AAP8GWV1_BACMY</name>
<comment type="caution">
    <text evidence="1">The sequence shown here is derived from an EMBL/GenBank/DDBJ whole genome shotgun (WGS) entry which is preliminary data.</text>
</comment>
<dbReference type="EMBL" id="MKZQ01000035">
    <property type="protein sequence ID" value="PJN70232.1"/>
    <property type="molecule type" value="Genomic_DNA"/>
</dbReference>
<evidence type="ECO:0000313" key="1">
    <source>
        <dbReference type="EMBL" id="PJN70232.1"/>
    </source>
</evidence>
<gene>
    <name evidence="1" type="ORF">BACWE_32730</name>
</gene>
<dbReference type="RefSeq" id="WP_103458471.1">
    <property type="nucleotide sequence ID" value="NZ_MKZP01000002.1"/>
</dbReference>
<accession>A0AAP8GWV1</accession>
<dbReference type="Proteomes" id="UP000236165">
    <property type="component" value="Unassembled WGS sequence"/>
</dbReference>
<protein>
    <submittedName>
        <fullName evidence="1">Uncharacterized protein</fullName>
    </submittedName>
</protein>
<evidence type="ECO:0000313" key="2">
    <source>
        <dbReference type="Proteomes" id="UP000236165"/>
    </source>
</evidence>
<sequence length="234" mass="27632">MKDAYQVFMSRFNISNEELIEFGVKESIFIEDSIDANWKELKSNIEKGKQKVFIRGYGRDAHGTEMYLKMYREIFGHFNFEKDPNNNNEPTKLIKKLSGYAKDVKTDRKYERIRNYQVSHIFGRTKNPYTFTAPWNIVYVPKIIDPFTGHESKGDLTKDFQLQFQGYCINKYKAFIDDFNNIMEGLKPEIGKYLENITNNDQFRKDVLKQFDPIILGDNHSMNDSRDNQIKKGE</sequence>
<organism evidence="1 2">
    <name type="scientific">Bacillus mycoides</name>
    <dbReference type="NCBI Taxonomy" id="1405"/>
    <lineage>
        <taxon>Bacteria</taxon>
        <taxon>Bacillati</taxon>
        <taxon>Bacillota</taxon>
        <taxon>Bacilli</taxon>
        <taxon>Bacillales</taxon>
        <taxon>Bacillaceae</taxon>
        <taxon>Bacillus</taxon>
        <taxon>Bacillus cereus group</taxon>
    </lineage>
</organism>